<dbReference type="Proteomes" id="UP000323221">
    <property type="component" value="Unassembled WGS sequence"/>
</dbReference>
<dbReference type="InterPro" id="IPR029058">
    <property type="entry name" value="AB_hydrolase_fold"/>
</dbReference>
<evidence type="ECO:0008006" key="3">
    <source>
        <dbReference type="Google" id="ProtNLM"/>
    </source>
</evidence>
<comment type="caution">
    <text evidence="1">The sequence shown here is derived from an EMBL/GenBank/DDBJ whole genome shotgun (WGS) entry which is preliminary data.</text>
</comment>
<name>A0A5M8QPH3_9MICO</name>
<evidence type="ECO:0000313" key="1">
    <source>
        <dbReference type="EMBL" id="KAA6436082.1"/>
    </source>
</evidence>
<sequence>MSGGRGEARDGGGGAFGGPVAGGGAFGGHEGGGGSFGGPGWGAAAAAPAAPKAGVEVAWDPSVTGAACAQLRDAAWRVRDAVRALHAAPPLGHASAPGIRVAALRDCAAAIDDRAAAAQALVVELDRLHDDTMLAGRAYELASDAVLGLVEELAGGVAWGAGVAARGLVAGAVGSAPAWMPLLAVGAGAALAIGLVAVPLAARLAATHPQHAAALLAHAEAAGVSVEQLMAQAASFWDRSSEALLAQPGFVGALGLAMESTDEALAGFLGVPLPVAARLESAIGQDEQLALLAAGAALGLRVGGGLSPVRAGAVTPVQPPVRPVSSPGQAMAIIRDQEQQVVVHELRMPDGSRRFQVFVRGTETFGTDPATGLDGPANVENAASTPHLLVGSDAAVAEAMVAAGVGPGDPVDLFGYSQGGAAVANVAASGRFDVESALLIGAPSATAEIPPEVAVLAVAHAGDPTPAADGLADGGGPPQILVESAGGHGTGFAARHSQDEYVETLHRAARDDVVVARWTERMRTVTEGGTPVAGYGVHVHRE</sequence>
<dbReference type="OrthoDB" id="4790882at2"/>
<accession>A0A5M8QPH3</accession>
<keyword evidence="2" id="KW-1185">Reference proteome</keyword>
<proteinExistence type="predicted"/>
<evidence type="ECO:0000313" key="2">
    <source>
        <dbReference type="Proteomes" id="UP000323221"/>
    </source>
</evidence>
<reference evidence="1 2" key="1">
    <citation type="submission" date="2019-08" db="EMBL/GenBank/DDBJ databases">
        <title>Agrococcus lahaulensis sp. nov., isolated from a cold desert of the Indian Himalayas.</title>
        <authorList>
            <person name="Qu J.H."/>
        </authorList>
    </citation>
    <scope>NUCLEOTIDE SEQUENCE [LARGE SCALE GENOMIC DNA]</scope>
    <source>
        <strain evidence="1 2">NS18</strain>
    </source>
</reference>
<organism evidence="1 2">
    <name type="scientific">Agrococcus sediminis</name>
    <dbReference type="NCBI Taxonomy" id="2599924"/>
    <lineage>
        <taxon>Bacteria</taxon>
        <taxon>Bacillati</taxon>
        <taxon>Actinomycetota</taxon>
        <taxon>Actinomycetes</taxon>
        <taxon>Micrococcales</taxon>
        <taxon>Microbacteriaceae</taxon>
        <taxon>Agrococcus</taxon>
    </lineage>
</organism>
<dbReference type="AlphaFoldDB" id="A0A5M8QPH3"/>
<dbReference type="Gene3D" id="3.40.50.1820">
    <property type="entry name" value="alpha/beta hydrolase"/>
    <property type="match status" value="1"/>
</dbReference>
<protein>
    <recommendedName>
        <fullName evidence="3">Alpha/beta hydrolase</fullName>
    </recommendedName>
</protein>
<dbReference type="RefSeq" id="WP_146354561.1">
    <property type="nucleotide sequence ID" value="NZ_VOIR01000011.1"/>
</dbReference>
<gene>
    <name evidence="1" type="ORF">FQ330_01230</name>
</gene>
<dbReference type="SUPFAM" id="SSF53474">
    <property type="entry name" value="alpha/beta-Hydrolases"/>
    <property type="match status" value="1"/>
</dbReference>
<dbReference type="EMBL" id="VOIR01000011">
    <property type="protein sequence ID" value="KAA6436082.1"/>
    <property type="molecule type" value="Genomic_DNA"/>
</dbReference>